<dbReference type="GO" id="GO:0016747">
    <property type="term" value="F:acyltransferase activity, transferring groups other than amino-acyl groups"/>
    <property type="evidence" value="ECO:0007669"/>
    <property type="project" value="InterPro"/>
</dbReference>
<dbReference type="SUPFAM" id="SSF55729">
    <property type="entry name" value="Acyl-CoA N-acyltransferases (Nat)"/>
    <property type="match status" value="1"/>
</dbReference>
<name>A0A644YCA0_9ZZZZ</name>
<proteinExistence type="inferred from homology"/>
<dbReference type="PROSITE" id="PS51186">
    <property type="entry name" value="GNAT"/>
    <property type="match status" value="1"/>
</dbReference>
<dbReference type="AlphaFoldDB" id="A0A644YCA0"/>
<keyword evidence="2" id="KW-0012">Acyltransferase</keyword>
<evidence type="ECO:0000313" key="5">
    <source>
        <dbReference type="EMBL" id="MPM26262.1"/>
    </source>
</evidence>
<evidence type="ECO:0000259" key="4">
    <source>
        <dbReference type="PROSITE" id="PS51186"/>
    </source>
</evidence>
<organism evidence="5">
    <name type="scientific">bioreactor metagenome</name>
    <dbReference type="NCBI Taxonomy" id="1076179"/>
    <lineage>
        <taxon>unclassified sequences</taxon>
        <taxon>metagenomes</taxon>
        <taxon>ecological metagenomes</taxon>
    </lineage>
</organism>
<sequence>MLHHIGTKTIETERLILRRFKEEDAKDMYNNWASDDEVTKYLSWPTHSNVEVSRKLLEMWIDKYISEESYNWAIEVKENNSVVGSIALMNVDNNIESCEIGYCIGRAYWNKGLITEAFSALIKFAFKEVGFNCITGRHHVDNTASGRVIEKCGLKYEGTLRQVHKIKDGSIVDCKYYSILKEEYRG</sequence>
<evidence type="ECO:0000256" key="1">
    <source>
        <dbReference type="ARBA" id="ARBA00022679"/>
    </source>
</evidence>
<dbReference type="InterPro" id="IPR000182">
    <property type="entry name" value="GNAT_dom"/>
</dbReference>
<feature type="domain" description="N-acetyltransferase" evidence="4">
    <location>
        <begin position="15"/>
        <end position="183"/>
    </location>
</feature>
<comment type="similarity">
    <text evidence="3">Belongs to the acetyltransferase family. RimJ subfamily.</text>
</comment>
<dbReference type="EMBL" id="VSSQ01004692">
    <property type="protein sequence ID" value="MPM26262.1"/>
    <property type="molecule type" value="Genomic_DNA"/>
</dbReference>
<evidence type="ECO:0000256" key="2">
    <source>
        <dbReference type="ARBA" id="ARBA00023315"/>
    </source>
</evidence>
<dbReference type="PANTHER" id="PTHR43792">
    <property type="entry name" value="GNAT FAMILY, PUTATIVE (AFU_ORTHOLOGUE AFUA_3G00765)-RELATED-RELATED"/>
    <property type="match status" value="1"/>
</dbReference>
<dbReference type="Pfam" id="PF13302">
    <property type="entry name" value="Acetyltransf_3"/>
    <property type="match status" value="1"/>
</dbReference>
<accession>A0A644YCA0</accession>
<dbReference type="Gene3D" id="3.40.630.30">
    <property type="match status" value="1"/>
</dbReference>
<gene>
    <name evidence="5" type="ORF">SDC9_72763</name>
</gene>
<reference evidence="5" key="1">
    <citation type="submission" date="2019-08" db="EMBL/GenBank/DDBJ databases">
        <authorList>
            <person name="Kucharzyk K."/>
            <person name="Murdoch R.W."/>
            <person name="Higgins S."/>
            <person name="Loffler F."/>
        </authorList>
    </citation>
    <scope>NUCLEOTIDE SEQUENCE</scope>
</reference>
<comment type="caution">
    <text evidence="5">The sequence shown here is derived from an EMBL/GenBank/DDBJ whole genome shotgun (WGS) entry which is preliminary data.</text>
</comment>
<protein>
    <recommendedName>
        <fullName evidence="4">N-acetyltransferase domain-containing protein</fullName>
    </recommendedName>
</protein>
<dbReference type="PANTHER" id="PTHR43792:SF8">
    <property type="entry name" value="[RIBOSOMAL PROTEIN US5]-ALANINE N-ACETYLTRANSFERASE"/>
    <property type="match status" value="1"/>
</dbReference>
<dbReference type="InterPro" id="IPR016181">
    <property type="entry name" value="Acyl_CoA_acyltransferase"/>
</dbReference>
<dbReference type="InterPro" id="IPR051531">
    <property type="entry name" value="N-acetyltransferase"/>
</dbReference>
<keyword evidence="1" id="KW-0808">Transferase</keyword>
<evidence type="ECO:0000256" key="3">
    <source>
        <dbReference type="ARBA" id="ARBA00038502"/>
    </source>
</evidence>